<keyword evidence="3" id="KW-0597">Phosphoprotein</keyword>
<dbReference type="InterPro" id="IPR050599">
    <property type="entry name" value="VDCC_alpha-1_subunit"/>
</dbReference>
<dbReference type="GO" id="GO:0005509">
    <property type="term" value="F:calcium ion binding"/>
    <property type="evidence" value="ECO:0007669"/>
    <property type="project" value="InterPro"/>
</dbReference>
<proteinExistence type="predicted"/>
<accession>A0A812JXW4</accession>
<dbReference type="CDD" id="cd00051">
    <property type="entry name" value="EFh"/>
    <property type="match status" value="1"/>
</dbReference>
<dbReference type="GO" id="GO:0098703">
    <property type="term" value="P:calcium ion import across plasma membrane"/>
    <property type="evidence" value="ECO:0007669"/>
    <property type="project" value="TreeGrafter"/>
</dbReference>
<dbReference type="InterPro" id="IPR011992">
    <property type="entry name" value="EF-hand-dom_pair"/>
</dbReference>
<feature type="transmembrane region" description="Helical" evidence="16">
    <location>
        <begin position="746"/>
        <end position="765"/>
    </location>
</feature>
<keyword evidence="10" id="KW-0406">Ion transport</keyword>
<sequence length="1004" mass="110990">MRIYVCEPNLFHDTYHGFSVVACTLYTLCFVSRQLCISGSAPALQVGGSRSSTPVRAKKRVGGPHSQLVGQLSSTFAAPLEECCTLENLHRVALQISGRVAAHRMAFTALVAAVSGRCVSMLRKGLSMEEAAAAMPLLGDLWRAGLLYVPGDGARAAVAAALAVLVSGGRKVRKETPGSALGPLGVSVSRPSSTGSGSRETMDQRLRRWCRSCELFEDAISKELLTREGGTSVQEQLYEELKRTLAGAREEELRKAAARIKLGSVPLCRGAGLMERLRRQPSKRSNSVSSDTHGDETDLAAKAWQAAQQAESQAAQTIAAIAYEVVRNAEVACNETATLARAALDDNGIVDSTAVFQGRTSKEFFVTCLCEAARRHYPNTQGLACLGGWFMDLIVVPDSCLESLPTWRRRAKPGIYLQSVQADLVDQLLALERSHFQDLEAQATIRKQLEAKVERLTQEVDVHLQAKAARRRRGVKAARKLKQVQYEVALVEEPREPAEEPAAKPDEAVSHAATTKNRISEIPDCANPMLLQVHISTLCSKLSRGFTQLVKADAHVDGITNDVSIHQRLEHARAKLESSRNNSAMRKVEHLLKMIMGKDEEDQAGNGELRWLMFEATAAFFIAVNSILLGLEVQYTSSNLESNLSFMVGSVLFGAWFIFEVLVRMCHAGPLQFFINESRWWNICDLFLMGVSILDICLLLLVGASTSLSSLKILKMIRVFRLFRVFRFFQQLATLALMVAESVKQLMWALSMFVLIMYIFAITLTSSCTDWLKQQIDFSKPDWESDIAGSSQPGVREVHHFFGSVPRSGYTLFQTTLGGISWHEVTDALLFVDVVSFSLMFAYLVFTILALLNVFTGVFVDNAVQNSKKQRQIQIEETLEKKRMGLDQIIEFFVATDLDGDGTISLHEIHELLQDPVMNAYFDIIGFRPGDAQMLADLLDRDGSGGITLNEFINGCERMKGQAKGIDVHLLLLECQHLHEKLDKLDAFTRGVPYQASAKRDCLA</sequence>
<feature type="transmembrane region" description="Helical" evidence="16">
    <location>
        <begin position="679"/>
        <end position="702"/>
    </location>
</feature>
<feature type="transmembrane region" description="Helical" evidence="16">
    <location>
        <begin position="611"/>
        <end position="631"/>
    </location>
</feature>
<feature type="region of interest" description="Disordered" evidence="15">
    <location>
        <begin position="174"/>
        <end position="201"/>
    </location>
</feature>
<keyword evidence="14" id="KW-0175">Coiled coil</keyword>
<keyword evidence="13" id="KW-0407">Ion channel</keyword>
<dbReference type="Gene3D" id="1.20.120.350">
    <property type="entry name" value="Voltage-gated potassium channels. Chain C"/>
    <property type="match status" value="1"/>
</dbReference>
<dbReference type="PANTHER" id="PTHR45628:SF7">
    <property type="entry name" value="VOLTAGE-DEPENDENT CALCIUM CHANNEL TYPE A SUBUNIT ALPHA-1"/>
    <property type="match status" value="1"/>
</dbReference>
<dbReference type="SUPFAM" id="SSF81324">
    <property type="entry name" value="Voltage-gated potassium channels"/>
    <property type="match status" value="1"/>
</dbReference>
<feature type="transmembrane region" description="Helical" evidence="16">
    <location>
        <begin position="840"/>
        <end position="860"/>
    </location>
</feature>
<evidence type="ECO:0000256" key="7">
    <source>
        <dbReference type="ARBA" id="ARBA00022837"/>
    </source>
</evidence>
<evidence type="ECO:0000256" key="13">
    <source>
        <dbReference type="ARBA" id="ARBA00023303"/>
    </source>
</evidence>
<dbReference type="SUPFAM" id="SSF47473">
    <property type="entry name" value="EF-hand"/>
    <property type="match status" value="1"/>
</dbReference>
<evidence type="ECO:0000259" key="17">
    <source>
        <dbReference type="PROSITE" id="PS50222"/>
    </source>
</evidence>
<evidence type="ECO:0000256" key="8">
    <source>
        <dbReference type="ARBA" id="ARBA00022882"/>
    </source>
</evidence>
<keyword evidence="9 16" id="KW-1133">Transmembrane helix</keyword>
<reference evidence="18" key="1">
    <citation type="submission" date="2021-02" db="EMBL/GenBank/DDBJ databases">
        <authorList>
            <person name="Dougan E. K."/>
            <person name="Rhodes N."/>
            <person name="Thang M."/>
            <person name="Chan C."/>
        </authorList>
    </citation>
    <scope>NUCLEOTIDE SEQUENCE</scope>
</reference>
<keyword evidence="2" id="KW-0813">Transport</keyword>
<keyword evidence="5" id="KW-0107">Calcium channel</keyword>
<evidence type="ECO:0000256" key="12">
    <source>
        <dbReference type="ARBA" id="ARBA00023180"/>
    </source>
</evidence>
<evidence type="ECO:0000256" key="1">
    <source>
        <dbReference type="ARBA" id="ARBA00004141"/>
    </source>
</evidence>
<keyword evidence="6 16" id="KW-0812">Transmembrane</keyword>
<keyword evidence="7" id="KW-0106">Calcium</keyword>
<evidence type="ECO:0000256" key="4">
    <source>
        <dbReference type="ARBA" id="ARBA00022568"/>
    </source>
</evidence>
<dbReference type="PANTHER" id="PTHR45628">
    <property type="entry name" value="VOLTAGE-DEPENDENT CALCIUM CHANNEL TYPE A SUBUNIT ALPHA-1"/>
    <property type="match status" value="1"/>
</dbReference>
<evidence type="ECO:0000256" key="14">
    <source>
        <dbReference type="SAM" id="Coils"/>
    </source>
</evidence>
<evidence type="ECO:0000256" key="15">
    <source>
        <dbReference type="SAM" id="MobiDB-lite"/>
    </source>
</evidence>
<dbReference type="Gene3D" id="1.10.287.70">
    <property type="match status" value="1"/>
</dbReference>
<keyword evidence="19" id="KW-1185">Reference proteome</keyword>
<protein>
    <submittedName>
        <fullName evidence="18">SCN10A protein</fullName>
    </submittedName>
</protein>
<dbReference type="InterPro" id="IPR005821">
    <property type="entry name" value="Ion_trans_dom"/>
</dbReference>
<organism evidence="18 19">
    <name type="scientific">Symbiodinium natans</name>
    <dbReference type="NCBI Taxonomy" id="878477"/>
    <lineage>
        <taxon>Eukaryota</taxon>
        <taxon>Sar</taxon>
        <taxon>Alveolata</taxon>
        <taxon>Dinophyceae</taxon>
        <taxon>Suessiales</taxon>
        <taxon>Symbiodiniaceae</taxon>
        <taxon>Symbiodinium</taxon>
    </lineage>
</organism>
<dbReference type="PROSITE" id="PS50222">
    <property type="entry name" value="EF_HAND_2"/>
    <property type="match status" value="2"/>
</dbReference>
<evidence type="ECO:0000256" key="5">
    <source>
        <dbReference type="ARBA" id="ARBA00022673"/>
    </source>
</evidence>
<evidence type="ECO:0000313" key="18">
    <source>
        <dbReference type="EMBL" id="CAE7216200.1"/>
    </source>
</evidence>
<dbReference type="Proteomes" id="UP000604046">
    <property type="component" value="Unassembled WGS sequence"/>
</dbReference>
<feature type="coiled-coil region" evidence="14">
    <location>
        <begin position="439"/>
        <end position="466"/>
    </location>
</feature>
<dbReference type="PROSITE" id="PS00018">
    <property type="entry name" value="EF_HAND_1"/>
    <property type="match status" value="1"/>
</dbReference>
<dbReference type="Gene3D" id="1.10.238.10">
    <property type="entry name" value="EF-hand"/>
    <property type="match status" value="1"/>
</dbReference>
<comment type="caution">
    <text evidence="18">The sequence shown here is derived from an EMBL/GenBank/DDBJ whole genome shotgun (WGS) entry which is preliminary data.</text>
</comment>
<evidence type="ECO:0000256" key="6">
    <source>
        <dbReference type="ARBA" id="ARBA00022692"/>
    </source>
</evidence>
<keyword evidence="8" id="KW-0851">Voltage-gated channel</keyword>
<dbReference type="EMBL" id="CAJNDS010000534">
    <property type="protein sequence ID" value="CAE7216200.1"/>
    <property type="molecule type" value="Genomic_DNA"/>
</dbReference>
<evidence type="ECO:0000256" key="3">
    <source>
        <dbReference type="ARBA" id="ARBA00022553"/>
    </source>
</evidence>
<feature type="transmembrane region" description="Helical" evidence="16">
    <location>
        <begin position="643"/>
        <end position="659"/>
    </location>
</feature>
<dbReference type="AlphaFoldDB" id="A0A812JXW4"/>
<evidence type="ECO:0000256" key="2">
    <source>
        <dbReference type="ARBA" id="ARBA00022448"/>
    </source>
</evidence>
<evidence type="ECO:0000256" key="16">
    <source>
        <dbReference type="SAM" id="Phobius"/>
    </source>
</evidence>
<name>A0A812JXW4_9DINO</name>
<feature type="compositionally biased region" description="Low complexity" evidence="15">
    <location>
        <begin position="185"/>
        <end position="199"/>
    </location>
</feature>
<keyword evidence="4" id="KW-0109">Calcium transport</keyword>
<dbReference type="InterPro" id="IPR002048">
    <property type="entry name" value="EF_hand_dom"/>
</dbReference>
<evidence type="ECO:0000256" key="9">
    <source>
        <dbReference type="ARBA" id="ARBA00022989"/>
    </source>
</evidence>
<dbReference type="InterPro" id="IPR018247">
    <property type="entry name" value="EF_Hand_1_Ca_BS"/>
</dbReference>
<dbReference type="InterPro" id="IPR027359">
    <property type="entry name" value="Volt_channel_dom_sf"/>
</dbReference>
<gene>
    <name evidence="18" type="primary">SCN10A</name>
    <name evidence="18" type="ORF">SNAT2548_LOCUS7614</name>
</gene>
<feature type="domain" description="EF-hand" evidence="17">
    <location>
        <begin position="884"/>
        <end position="919"/>
    </location>
</feature>
<evidence type="ECO:0000313" key="19">
    <source>
        <dbReference type="Proteomes" id="UP000604046"/>
    </source>
</evidence>
<dbReference type="GO" id="GO:0005891">
    <property type="term" value="C:voltage-gated calcium channel complex"/>
    <property type="evidence" value="ECO:0007669"/>
    <property type="project" value="TreeGrafter"/>
</dbReference>
<dbReference type="Pfam" id="PF00520">
    <property type="entry name" value="Ion_trans"/>
    <property type="match status" value="1"/>
</dbReference>
<dbReference type="GO" id="GO:0008331">
    <property type="term" value="F:high voltage-gated calcium channel activity"/>
    <property type="evidence" value="ECO:0007669"/>
    <property type="project" value="TreeGrafter"/>
</dbReference>
<evidence type="ECO:0000256" key="10">
    <source>
        <dbReference type="ARBA" id="ARBA00023065"/>
    </source>
</evidence>
<comment type="subcellular location">
    <subcellularLocation>
        <location evidence="1">Membrane</location>
        <topology evidence="1">Multi-pass membrane protein</topology>
    </subcellularLocation>
</comment>
<feature type="domain" description="EF-hand" evidence="17">
    <location>
        <begin position="937"/>
        <end position="962"/>
    </location>
</feature>
<dbReference type="SMART" id="SM00054">
    <property type="entry name" value="EFh"/>
    <property type="match status" value="2"/>
</dbReference>
<keyword evidence="11 16" id="KW-0472">Membrane</keyword>
<dbReference type="OrthoDB" id="186625at2759"/>
<keyword evidence="12" id="KW-0325">Glycoprotein</keyword>
<evidence type="ECO:0000256" key="11">
    <source>
        <dbReference type="ARBA" id="ARBA00023136"/>
    </source>
</evidence>